<dbReference type="AlphaFoldDB" id="A0A7S2RNB6"/>
<proteinExistence type="predicted"/>
<evidence type="ECO:0000313" key="2">
    <source>
        <dbReference type="EMBL" id="CAD9676110.1"/>
    </source>
</evidence>
<protein>
    <submittedName>
        <fullName evidence="2">Uncharacterized protein</fullName>
    </submittedName>
</protein>
<reference evidence="2" key="1">
    <citation type="submission" date="2021-01" db="EMBL/GenBank/DDBJ databases">
        <authorList>
            <person name="Corre E."/>
            <person name="Pelletier E."/>
            <person name="Niang G."/>
            <person name="Scheremetjew M."/>
            <person name="Finn R."/>
            <person name="Kale V."/>
            <person name="Holt S."/>
            <person name="Cochrane G."/>
            <person name="Meng A."/>
            <person name="Brown T."/>
            <person name="Cohen L."/>
        </authorList>
    </citation>
    <scope>NUCLEOTIDE SEQUENCE</scope>
    <source>
        <strain evidence="2">NY070348D</strain>
    </source>
</reference>
<sequence>MIMTPRSHVWLASDASGPSVETLPRTSWPGEEIKVPGEEVHSAGVLDGLINLNWQEVATLFGGQETMSKGLKRRNQSGTSFEINDSITNAEESSGYVPNSKTFKASSGNSLEEDFMNEILSQVQATDASQNLARSTLNPALQDGPALSTNSNDPAPQGALSFEQVRDILLDAERGNFDSAIKKRFGVSPINPNGPKQFYVIDRMCEDVSNIYAEKNLAKTKAVRSRSTKRMHWFLPDNSLGLRYRELAKKERKTGDVLKFGGCTYELVRNIDGVICSASVPHFLQIWPLSRNLPFASLLGKSDEKETVLQVKSESEDVKVAHFVYDVFNRMCDALEPSQFKEWSGRYSKLLFSSGFGSALKSYIKRDDPRLKESFLFPTSMVPNREFGIFRGQMSEEVHTEGALCIFADDKFKQLVGMDPVGMKGFFNSVLSPLQRFCISRVFWGKLASARQGVLTYFKTWQICQTALTLHDRTQRIFRIAIRIVEDDNGGHYFETKAQDVTEMYPEITRLQPFLA</sequence>
<accession>A0A7S2RNB6</accession>
<name>A0A7S2RNB6_9STRA</name>
<evidence type="ECO:0000256" key="1">
    <source>
        <dbReference type="SAM" id="MobiDB-lite"/>
    </source>
</evidence>
<dbReference type="EMBL" id="HBHK01008549">
    <property type="protein sequence ID" value="CAD9676110.1"/>
    <property type="molecule type" value="Transcribed_RNA"/>
</dbReference>
<organism evidence="2">
    <name type="scientific">Mucochytrium quahogii</name>
    <dbReference type="NCBI Taxonomy" id="96639"/>
    <lineage>
        <taxon>Eukaryota</taxon>
        <taxon>Sar</taxon>
        <taxon>Stramenopiles</taxon>
        <taxon>Bigyra</taxon>
        <taxon>Labyrinthulomycetes</taxon>
        <taxon>Thraustochytrida</taxon>
        <taxon>Thraustochytriidae</taxon>
        <taxon>Mucochytrium</taxon>
    </lineage>
</organism>
<feature type="region of interest" description="Disordered" evidence="1">
    <location>
        <begin position="139"/>
        <end position="158"/>
    </location>
</feature>
<gene>
    <name evidence="2" type="ORF">QSP1433_LOCUS5322</name>
</gene>